<sequence length="53" mass="6213">MGKHESGEKLRVKEVTPKEDVYISDDLPLAHIFDRTVEEFMIYEGAKIDFWQA</sequence>
<gene>
    <name evidence="1" type="ORF">CBR_g57895</name>
</gene>
<dbReference type="Proteomes" id="UP000265515">
    <property type="component" value="Unassembled WGS sequence"/>
</dbReference>
<evidence type="ECO:0000313" key="1">
    <source>
        <dbReference type="EMBL" id="GBG92939.1"/>
    </source>
</evidence>
<dbReference type="AlphaFoldDB" id="A0A388MEM2"/>
<accession>A0A388MEM2</accession>
<name>A0A388MEM2_CHABU</name>
<evidence type="ECO:0000313" key="2">
    <source>
        <dbReference type="Proteomes" id="UP000265515"/>
    </source>
</evidence>
<comment type="caution">
    <text evidence="1">The sequence shown here is derived from an EMBL/GenBank/DDBJ whole genome shotgun (WGS) entry which is preliminary data.</text>
</comment>
<protein>
    <submittedName>
        <fullName evidence="1">Uncharacterized protein</fullName>
    </submittedName>
</protein>
<dbReference type="Gramene" id="GBG92939">
    <property type="protein sequence ID" value="GBG92939"/>
    <property type="gene ID" value="CBR_g57895"/>
</dbReference>
<dbReference type="EMBL" id="BFEA01001178">
    <property type="protein sequence ID" value="GBG92939.1"/>
    <property type="molecule type" value="Genomic_DNA"/>
</dbReference>
<keyword evidence="2" id="KW-1185">Reference proteome</keyword>
<reference evidence="1 2" key="1">
    <citation type="journal article" date="2018" name="Cell">
        <title>The Chara Genome: Secondary Complexity and Implications for Plant Terrestrialization.</title>
        <authorList>
            <person name="Nishiyama T."/>
            <person name="Sakayama H."/>
            <person name="Vries J.D."/>
            <person name="Buschmann H."/>
            <person name="Saint-Marcoux D."/>
            <person name="Ullrich K.K."/>
            <person name="Haas F.B."/>
            <person name="Vanderstraeten L."/>
            <person name="Becker D."/>
            <person name="Lang D."/>
            <person name="Vosolsobe S."/>
            <person name="Rombauts S."/>
            <person name="Wilhelmsson P.K.I."/>
            <person name="Janitza P."/>
            <person name="Kern R."/>
            <person name="Heyl A."/>
            <person name="Rumpler F."/>
            <person name="Villalobos L.I.A.C."/>
            <person name="Clay J.M."/>
            <person name="Skokan R."/>
            <person name="Toyoda A."/>
            <person name="Suzuki Y."/>
            <person name="Kagoshima H."/>
            <person name="Schijlen E."/>
            <person name="Tajeshwar N."/>
            <person name="Catarino B."/>
            <person name="Hetherington A.J."/>
            <person name="Saltykova A."/>
            <person name="Bonnot C."/>
            <person name="Breuninger H."/>
            <person name="Symeonidi A."/>
            <person name="Radhakrishnan G.V."/>
            <person name="Van Nieuwerburgh F."/>
            <person name="Deforce D."/>
            <person name="Chang C."/>
            <person name="Karol K.G."/>
            <person name="Hedrich R."/>
            <person name="Ulvskov P."/>
            <person name="Glockner G."/>
            <person name="Delwiche C.F."/>
            <person name="Petrasek J."/>
            <person name="Van de Peer Y."/>
            <person name="Friml J."/>
            <person name="Beilby M."/>
            <person name="Dolan L."/>
            <person name="Kohara Y."/>
            <person name="Sugano S."/>
            <person name="Fujiyama A."/>
            <person name="Delaux P.-M."/>
            <person name="Quint M."/>
            <person name="TheiBen G."/>
            <person name="Hagemann M."/>
            <person name="Harholt J."/>
            <person name="Dunand C."/>
            <person name="Zachgo S."/>
            <person name="Langdale J."/>
            <person name="Maumus F."/>
            <person name="Straeten D.V.D."/>
            <person name="Gould S.B."/>
            <person name="Rensing S.A."/>
        </authorList>
    </citation>
    <scope>NUCLEOTIDE SEQUENCE [LARGE SCALE GENOMIC DNA]</scope>
    <source>
        <strain evidence="1 2">S276</strain>
    </source>
</reference>
<organism evidence="1 2">
    <name type="scientific">Chara braunii</name>
    <name type="common">Braun's stonewort</name>
    <dbReference type="NCBI Taxonomy" id="69332"/>
    <lineage>
        <taxon>Eukaryota</taxon>
        <taxon>Viridiplantae</taxon>
        <taxon>Streptophyta</taxon>
        <taxon>Charophyceae</taxon>
        <taxon>Charales</taxon>
        <taxon>Characeae</taxon>
        <taxon>Chara</taxon>
    </lineage>
</organism>
<dbReference type="OrthoDB" id="437676at2759"/>
<feature type="non-terminal residue" evidence="1">
    <location>
        <position position="53"/>
    </location>
</feature>
<proteinExistence type="predicted"/>